<evidence type="ECO:0000256" key="3">
    <source>
        <dbReference type="ARBA" id="ARBA00022692"/>
    </source>
</evidence>
<sequence>MAIIPVEAEAIMPTKIEQIVSDNDDSSPEKMAIKSVEKQMGIIPDEKEMASMGEKTAKVIMPTKIEQTASDNDDSPPKAMAIIPVKTTAKVTMPTKIEQIARDNDDSPPKSLLRMATIPVMEFHRAFKVKLQLDNNRKRILYLIDKENLKLFNEMVKWKRENSSKAMEDAIDEFDDRKDNNRPKVGDALARILYDDKFPDFIFKFESKGSTNSTDDESIKIGEEFKSKDQARRKFELLLLLSGLFVEREITRDFIYVKIWTPFMKLCEAAEEIRISKELDPRTIPNENDDDNNKTKENHENSNNKTNKLIDNIYEFLYQNITPYFVYKINLEKRLSFFNADQLEKYKDKKYSDIALHFWNSSTRNLLTYYFITDANRIMPEGVPETLRLRSWGFDSLMEKNIYNAFYPLHDGEIQDQTFRDQNNKKENLRAKLFNNWIKSLKRQPLSEIREYFGEKIAMYFAWLGLYASWLFVASIFGIITIIYGIIDFATTPDNFSNGVPKVTKLWDNAFTVVFAFFMSIWATCFLESWKRYNAALAHDWGVTCFKKNEQSRPGFRGTVSRKSKITDKMELVFPSHKRFLCCFASIILIIVSLFGKYGVLGSFISSIINLGVVLILSPTYKRLAIKLTELENPRTATSFEDSHILKVYLFDFVIFYGALFYILIVKQKFAGEILRISDYEGCEYNSCMVELTIQLAVILIGKQTVGQLEDLALPLFKKKFDSFMNSWKKKFINSWKKKKSSQNELNEETKKAQNEEIEVVEVSSSKDEPNESYPWILDDQLLPTDKDDLREDYEQMAIQFGFIALFAAAFPLAPLCALFHNIIEIHTDGYKYLKLKRRTISSLAQSIGMWDNIIYMISIFAVLTNASILAFHSNYMQSVFKKYVGNDDSSLLNVRLGFILIFENIVFLVKFLLSYLIPDAPTAVKLARKRCEYLERVANAKTDIAKRALAINEYKENEENAMLKKAKNTTFKYQVENVKLVQ</sequence>
<proteinExistence type="predicted"/>
<dbReference type="InterPro" id="IPR007632">
    <property type="entry name" value="Anoctamin"/>
</dbReference>
<feature type="transmembrane region" description="Helical" evidence="8">
    <location>
        <begin position="507"/>
        <end position="527"/>
    </location>
</feature>
<evidence type="ECO:0000259" key="9">
    <source>
        <dbReference type="Pfam" id="PF04547"/>
    </source>
</evidence>
<evidence type="ECO:0000256" key="5">
    <source>
        <dbReference type="ARBA" id="ARBA00023136"/>
    </source>
</evidence>
<dbReference type="PANTHER" id="PTHR12308:SF73">
    <property type="entry name" value="ANOCTAMIN"/>
    <property type="match status" value="1"/>
</dbReference>
<evidence type="ECO:0000256" key="2">
    <source>
        <dbReference type="ARBA" id="ARBA00022475"/>
    </source>
</evidence>
<protein>
    <submittedName>
        <fullName evidence="11">5977_t:CDS:1</fullName>
    </submittedName>
</protein>
<keyword evidence="5 8" id="KW-0472">Membrane</keyword>
<dbReference type="InterPro" id="IPR049452">
    <property type="entry name" value="Anoctamin_TM"/>
</dbReference>
<feature type="transmembrane region" description="Helical" evidence="8">
    <location>
        <begin position="854"/>
        <end position="872"/>
    </location>
</feature>
<dbReference type="Pfam" id="PF16178">
    <property type="entry name" value="Anoct_dimer"/>
    <property type="match status" value="1"/>
</dbReference>
<comment type="caution">
    <text evidence="11">The sequence shown here is derived from an EMBL/GenBank/DDBJ whole genome shotgun (WGS) entry which is preliminary data.</text>
</comment>
<evidence type="ECO:0000256" key="4">
    <source>
        <dbReference type="ARBA" id="ARBA00022989"/>
    </source>
</evidence>
<gene>
    <name evidence="11" type="ORF">ALEPTO_LOCUS2484</name>
</gene>
<dbReference type="GO" id="GO:0005254">
    <property type="term" value="F:chloride channel activity"/>
    <property type="evidence" value="ECO:0007669"/>
    <property type="project" value="TreeGrafter"/>
</dbReference>
<keyword evidence="4 8" id="KW-1133">Transmembrane helix</keyword>
<feature type="domain" description="Anoctamin dimerisation" evidence="10">
    <location>
        <begin position="220"/>
        <end position="446"/>
    </location>
</feature>
<feature type="transmembrane region" description="Helical" evidence="8">
    <location>
        <begin position="893"/>
        <end position="918"/>
    </location>
</feature>
<dbReference type="Pfam" id="PF04547">
    <property type="entry name" value="Anoctamin"/>
    <property type="match status" value="1"/>
</dbReference>
<dbReference type="EMBL" id="CAJVPS010000367">
    <property type="protein sequence ID" value="CAG8480932.1"/>
    <property type="molecule type" value="Genomic_DNA"/>
</dbReference>
<evidence type="ECO:0000313" key="12">
    <source>
        <dbReference type="Proteomes" id="UP000789508"/>
    </source>
</evidence>
<organism evidence="11 12">
    <name type="scientific">Ambispora leptoticha</name>
    <dbReference type="NCBI Taxonomy" id="144679"/>
    <lineage>
        <taxon>Eukaryota</taxon>
        <taxon>Fungi</taxon>
        <taxon>Fungi incertae sedis</taxon>
        <taxon>Mucoromycota</taxon>
        <taxon>Glomeromycotina</taxon>
        <taxon>Glomeromycetes</taxon>
        <taxon>Archaeosporales</taxon>
        <taxon>Ambisporaceae</taxon>
        <taxon>Ambispora</taxon>
    </lineage>
</organism>
<feature type="region of interest" description="Disordered" evidence="7">
    <location>
        <begin position="280"/>
        <end position="304"/>
    </location>
</feature>
<dbReference type="PANTHER" id="PTHR12308">
    <property type="entry name" value="ANOCTAMIN"/>
    <property type="match status" value="1"/>
</dbReference>
<dbReference type="GO" id="GO:0046983">
    <property type="term" value="F:protein dimerization activity"/>
    <property type="evidence" value="ECO:0007669"/>
    <property type="project" value="InterPro"/>
</dbReference>
<evidence type="ECO:0000313" key="11">
    <source>
        <dbReference type="EMBL" id="CAG8480932.1"/>
    </source>
</evidence>
<evidence type="ECO:0000259" key="10">
    <source>
        <dbReference type="Pfam" id="PF16178"/>
    </source>
</evidence>
<keyword evidence="2" id="KW-1003">Cell membrane</keyword>
<feature type="transmembrane region" description="Helical" evidence="8">
    <location>
        <begin position="801"/>
        <end position="824"/>
    </location>
</feature>
<keyword evidence="12" id="KW-1185">Reference proteome</keyword>
<feature type="transmembrane region" description="Helical" evidence="8">
    <location>
        <begin position="580"/>
        <end position="609"/>
    </location>
</feature>
<evidence type="ECO:0000256" key="7">
    <source>
        <dbReference type="SAM" id="MobiDB-lite"/>
    </source>
</evidence>
<dbReference type="GO" id="GO:0005886">
    <property type="term" value="C:plasma membrane"/>
    <property type="evidence" value="ECO:0007669"/>
    <property type="project" value="UniProtKB-SubCell"/>
</dbReference>
<evidence type="ECO:0000256" key="8">
    <source>
        <dbReference type="SAM" id="Phobius"/>
    </source>
</evidence>
<accession>A0A9N8WAR2</accession>
<dbReference type="AlphaFoldDB" id="A0A9N8WAR2"/>
<feature type="transmembrane region" description="Helical" evidence="8">
    <location>
        <begin position="648"/>
        <end position="666"/>
    </location>
</feature>
<reference evidence="11" key="1">
    <citation type="submission" date="2021-06" db="EMBL/GenBank/DDBJ databases">
        <authorList>
            <person name="Kallberg Y."/>
            <person name="Tangrot J."/>
            <person name="Rosling A."/>
        </authorList>
    </citation>
    <scope>NUCLEOTIDE SEQUENCE</scope>
    <source>
        <strain evidence="11">FL130A</strain>
    </source>
</reference>
<feature type="domain" description="Anoctamin transmembrane" evidence="9">
    <location>
        <begin position="449"/>
        <end position="931"/>
    </location>
</feature>
<dbReference type="InterPro" id="IPR032394">
    <property type="entry name" value="Anoct_dimer"/>
</dbReference>
<name>A0A9N8WAR2_9GLOM</name>
<feature type="transmembrane region" description="Helical" evidence="8">
    <location>
        <begin position="460"/>
        <end position="487"/>
    </location>
</feature>
<keyword evidence="3 8" id="KW-0812">Transmembrane</keyword>
<feature type="compositionally biased region" description="Basic and acidic residues" evidence="7">
    <location>
        <begin position="291"/>
        <end position="302"/>
    </location>
</feature>
<evidence type="ECO:0000256" key="6">
    <source>
        <dbReference type="ARBA" id="ARBA00023180"/>
    </source>
</evidence>
<comment type="subcellular location">
    <subcellularLocation>
        <location evidence="1">Cell membrane</location>
        <topology evidence="1">Multi-pass membrane protein</topology>
    </subcellularLocation>
</comment>
<keyword evidence="6" id="KW-0325">Glycoprotein</keyword>
<evidence type="ECO:0000256" key="1">
    <source>
        <dbReference type="ARBA" id="ARBA00004651"/>
    </source>
</evidence>
<dbReference type="Proteomes" id="UP000789508">
    <property type="component" value="Unassembled WGS sequence"/>
</dbReference>
<dbReference type="OrthoDB" id="296386at2759"/>